<evidence type="ECO:0000313" key="4">
    <source>
        <dbReference type="Proteomes" id="UP000799772"/>
    </source>
</evidence>
<dbReference type="SUPFAM" id="SSF51045">
    <property type="entry name" value="WW domain"/>
    <property type="match status" value="1"/>
</dbReference>
<dbReference type="PROSITE" id="PS50020">
    <property type="entry name" value="WW_DOMAIN_2"/>
    <property type="match status" value="1"/>
</dbReference>
<dbReference type="Pfam" id="PF00397">
    <property type="entry name" value="WW"/>
    <property type="match status" value="1"/>
</dbReference>
<evidence type="ECO:0000313" key="3">
    <source>
        <dbReference type="EMBL" id="KAF2097431.1"/>
    </source>
</evidence>
<reference evidence="3" key="1">
    <citation type="journal article" date="2020" name="Stud. Mycol.">
        <title>101 Dothideomycetes genomes: a test case for predicting lifestyles and emergence of pathogens.</title>
        <authorList>
            <person name="Haridas S."/>
            <person name="Albert R."/>
            <person name="Binder M."/>
            <person name="Bloem J."/>
            <person name="Labutti K."/>
            <person name="Salamov A."/>
            <person name="Andreopoulos B."/>
            <person name="Baker S."/>
            <person name="Barry K."/>
            <person name="Bills G."/>
            <person name="Bluhm B."/>
            <person name="Cannon C."/>
            <person name="Castanera R."/>
            <person name="Culley D."/>
            <person name="Daum C."/>
            <person name="Ezra D."/>
            <person name="Gonzalez J."/>
            <person name="Henrissat B."/>
            <person name="Kuo A."/>
            <person name="Liang C."/>
            <person name="Lipzen A."/>
            <person name="Lutzoni F."/>
            <person name="Magnuson J."/>
            <person name="Mondo S."/>
            <person name="Nolan M."/>
            <person name="Ohm R."/>
            <person name="Pangilinan J."/>
            <person name="Park H.-J."/>
            <person name="Ramirez L."/>
            <person name="Alfaro M."/>
            <person name="Sun H."/>
            <person name="Tritt A."/>
            <person name="Yoshinaga Y."/>
            <person name="Zwiers L.-H."/>
            <person name="Turgeon B."/>
            <person name="Goodwin S."/>
            <person name="Spatafora J."/>
            <person name="Crous P."/>
            <person name="Grigoriev I."/>
        </authorList>
    </citation>
    <scope>NUCLEOTIDE SEQUENCE</scope>
    <source>
        <strain evidence="3">CBS 133067</strain>
    </source>
</reference>
<keyword evidence="4" id="KW-1185">Reference proteome</keyword>
<gene>
    <name evidence="3" type="ORF">NA57DRAFT_58020</name>
</gene>
<sequence>MADFAPPTGPPPPKVPDGWKAQWNDQYKEWFYVNIYTKRSQWERPDEPVYPPPSGDPDAPPSYDPHAAQHLGPEKTGLSSNNPYGPGGPGSSSHQDITEDERLARQLQEEENARGGGSDRGASDSYYSHGGSYGGSPQPQHYNDQLPPRPDDTARGSKGKGFLGKLLGGKSPKPQYGQQYPPPQQQSYYQGGPPQGQYGGPPPGQYGGPQYGGYPQQGYYQQPQYSPPPQQYGGRQSGGGGLGVGTAAALGVGGGLLGGVLLGEAIDGGDGGGDGGGDDGGGDGGGGDFGGGDF</sequence>
<evidence type="ECO:0000259" key="2">
    <source>
        <dbReference type="PROSITE" id="PS50020"/>
    </source>
</evidence>
<feature type="compositionally biased region" description="Pro residues" evidence="1">
    <location>
        <begin position="48"/>
        <end position="63"/>
    </location>
</feature>
<dbReference type="EMBL" id="ML978128">
    <property type="protein sequence ID" value="KAF2097431.1"/>
    <property type="molecule type" value="Genomic_DNA"/>
</dbReference>
<dbReference type="CDD" id="cd00201">
    <property type="entry name" value="WW"/>
    <property type="match status" value="1"/>
</dbReference>
<dbReference type="AlphaFoldDB" id="A0A9P4I924"/>
<dbReference type="PROSITE" id="PS01159">
    <property type="entry name" value="WW_DOMAIN_1"/>
    <property type="match status" value="1"/>
</dbReference>
<feature type="domain" description="WW" evidence="2">
    <location>
        <begin position="13"/>
        <end position="47"/>
    </location>
</feature>
<feature type="region of interest" description="Disordered" evidence="1">
    <location>
        <begin position="262"/>
        <end position="294"/>
    </location>
</feature>
<feature type="region of interest" description="Disordered" evidence="1">
    <location>
        <begin position="1"/>
        <end position="20"/>
    </location>
</feature>
<dbReference type="InterPro" id="IPR001202">
    <property type="entry name" value="WW_dom"/>
</dbReference>
<dbReference type="Gene3D" id="2.20.70.10">
    <property type="match status" value="1"/>
</dbReference>
<feature type="compositionally biased region" description="Low complexity" evidence="1">
    <location>
        <begin position="212"/>
        <end position="224"/>
    </location>
</feature>
<organism evidence="3 4">
    <name type="scientific">Rhizodiscina lignyota</name>
    <dbReference type="NCBI Taxonomy" id="1504668"/>
    <lineage>
        <taxon>Eukaryota</taxon>
        <taxon>Fungi</taxon>
        <taxon>Dikarya</taxon>
        <taxon>Ascomycota</taxon>
        <taxon>Pezizomycotina</taxon>
        <taxon>Dothideomycetes</taxon>
        <taxon>Pleosporomycetidae</taxon>
        <taxon>Aulographales</taxon>
        <taxon>Rhizodiscinaceae</taxon>
        <taxon>Rhizodiscina</taxon>
    </lineage>
</organism>
<feature type="compositionally biased region" description="Gly residues" evidence="1">
    <location>
        <begin position="282"/>
        <end position="294"/>
    </location>
</feature>
<dbReference type="Proteomes" id="UP000799772">
    <property type="component" value="Unassembled WGS sequence"/>
</dbReference>
<dbReference type="InterPro" id="IPR036020">
    <property type="entry name" value="WW_dom_sf"/>
</dbReference>
<feature type="compositionally biased region" description="Low complexity" evidence="1">
    <location>
        <begin position="163"/>
        <end position="192"/>
    </location>
</feature>
<comment type="caution">
    <text evidence="3">The sequence shown here is derived from an EMBL/GenBank/DDBJ whole genome shotgun (WGS) entry which is preliminary data.</text>
</comment>
<feature type="compositionally biased region" description="Gly residues" evidence="1">
    <location>
        <begin position="193"/>
        <end position="211"/>
    </location>
</feature>
<feature type="compositionally biased region" description="Gly residues" evidence="1">
    <location>
        <begin position="235"/>
        <end position="244"/>
    </location>
</feature>
<feature type="compositionally biased region" description="Gly residues" evidence="1">
    <location>
        <begin position="262"/>
        <end position="275"/>
    </location>
</feature>
<accession>A0A9P4I924</accession>
<protein>
    <recommendedName>
        <fullName evidence="2">WW domain-containing protein</fullName>
    </recommendedName>
</protein>
<dbReference type="SMART" id="SM00456">
    <property type="entry name" value="WW"/>
    <property type="match status" value="1"/>
</dbReference>
<feature type="compositionally biased region" description="Basic and acidic residues" evidence="1">
    <location>
        <begin position="96"/>
        <end position="113"/>
    </location>
</feature>
<name>A0A9P4I924_9PEZI</name>
<proteinExistence type="predicted"/>
<evidence type="ECO:0000256" key="1">
    <source>
        <dbReference type="SAM" id="MobiDB-lite"/>
    </source>
</evidence>
<feature type="region of interest" description="Disordered" evidence="1">
    <location>
        <begin position="41"/>
        <end position="245"/>
    </location>
</feature>